<gene>
    <name evidence="2" type="ORF">GCM10010238_43350</name>
</gene>
<dbReference type="InterPro" id="IPR036291">
    <property type="entry name" value="NAD(P)-bd_dom_sf"/>
</dbReference>
<dbReference type="EMBL" id="BMSL01000013">
    <property type="protein sequence ID" value="GGS49009.1"/>
    <property type="molecule type" value="Genomic_DNA"/>
</dbReference>
<feature type="region of interest" description="Disordered" evidence="1">
    <location>
        <begin position="1"/>
        <end position="22"/>
    </location>
</feature>
<evidence type="ECO:0000313" key="3">
    <source>
        <dbReference type="Proteomes" id="UP000653493"/>
    </source>
</evidence>
<dbReference type="SUPFAM" id="SSF51735">
    <property type="entry name" value="NAD(P)-binding Rossmann-fold domains"/>
    <property type="match status" value="1"/>
</dbReference>
<evidence type="ECO:0000313" key="2">
    <source>
        <dbReference type="EMBL" id="GGS49009.1"/>
    </source>
</evidence>
<accession>A0A918GNC5</accession>
<reference evidence="2" key="1">
    <citation type="journal article" date="2014" name="Int. J. Syst. Evol. Microbiol.">
        <title>Complete genome sequence of Corynebacterium casei LMG S-19264T (=DSM 44701T), isolated from a smear-ripened cheese.</title>
        <authorList>
            <consortium name="US DOE Joint Genome Institute (JGI-PGF)"/>
            <person name="Walter F."/>
            <person name="Albersmeier A."/>
            <person name="Kalinowski J."/>
            <person name="Ruckert C."/>
        </authorList>
    </citation>
    <scope>NUCLEOTIDE SEQUENCE</scope>
    <source>
        <strain evidence="2">JCM 4234</strain>
    </source>
</reference>
<evidence type="ECO:0000256" key="1">
    <source>
        <dbReference type="SAM" id="MobiDB-lite"/>
    </source>
</evidence>
<sequence length="215" mass="21685">MTRSRCAAGRPRHRAGRRAGTGHAVARRLAAYGARVCPHRHVPHDAATPWGAGRVEDVRASVSAAAGDPGDPDARVAGCPGDLTLPGAPGSPVRTAAEALGGRLGILVAHHALSGGDGTLDVIDAAVPDAHWAVDIGSVLLVQAYARLRAALPPRAPGGMTPAGQDHGAGMPGEIAYALQKGAPASVGRSLATALAEHAVTVNTVDPRARRAPDT</sequence>
<reference evidence="2" key="2">
    <citation type="submission" date="2020-09" db="EMBL/GenBank/DDBJ databases">
        <authorList>
            <person name="Sun Q."/>
            <person name="Ohkuma M."/>
        </authorList>
    </citation>
    <scope>NUCLEOTIDE SEQUENCE</scope>
    <source>
        <strain evidence="2">JCM 4234</strain>
    </source>
</reference>
<keyword evidence="3" id="KW-1185">Reference proteome</keyword>
<dbReference type="InterPro" id="IPR002347">
    <property type="entry name" value="SDR_fam"/>
</dbReference>
<protein>
    <submittedName>
        <fullName evidence="2">Uncharacterized protein</fullName>
    </submittedName>
</protein>
<comment type="caution">
    <text evidence="2">The sequence shown here is derived from an EMBL/GenBank/DDBJ whole genome shotgun (WGS) entry which is preliminary data.</text>
</comment>
<dbReference type="AlphaFoldDB" id="A0A918GNC5"/>
<dbReference type="Gene3D" id="3.40.50.720">
    <property type="entry name" value="NAD(P)-binding Rossmann-like Domain"/>
    <property type="match status" value="1"/>
</dbReference>
<name>A0A918GNC5_STRGD</name>
<dbReference type="Proteomes" id="UP000653493">
    <property type="component" value="Unassembled WGS sequence"/>
</dbReference>
<dbReference type="Pfam" id="PF13561">
    <property type="entry name" value="adh_short_C2"/>
    <property type="match status" value="1"/>
</dbReference>
<proteinExistence type="predicted"/>
<organism evidence="2 3">
    <name type="scientific">Streptomyces griseoviridis</name>
    <dbReference type="NCBI Taxonomy" id="45398"/>
    <lineage>
        <taxon>Bacteria</taxon>
        <taxon>Bacillati</taxon>
        <taxon>Actinomycetota</taxon>
        <taxon>Actinomycetes</taxon>
        <taxon>Kitasatosporales</taxon>
        <taxon>Streptomycetaceae</taxon>
        <taxon>Streptomyces</taxon>
    </lineage>
</organism>